<keyword evidence="2" id="KW-1185">Reference proteome</keyword>
<dbReference type="Pfam" id="PF00106">
    <property type="entry name" value="adh_short"/>
    <property type="match status" value="1"/>
</dbReference>
<reference evidence="1 2" key="1">
    <citation type="submission" date="2006-02" db="EMBL/GenBank/DDBJ databases">
        <authorList>
            <person name="Waterbury J."/>
            <person name="Ferriera S."/>
            <person name="Johnson J."/>
            <person name="Kravitz S."/>
            <person name="Halpern A."/>
            <person name="Remington K."/>
            <person name="Beeson K."/>
            <person name="Tran B."/>
            <person name="Rogers Y.-H."/>
            <person name="Friedman R."/>
            <person name="Venter J.C."/>
        </authorList>
    </citation>
    <scope>NUCLEOTIDE SEQUENCE [LARGE SCALE GENOMIC DNA]</scope>
    <source>
        <strain evidence="1 2">Nb-231</strain>
    </source>
</reference>
<dbReference type="EMBL" id="AAOF01000002">
    <property type="protein sequence ID" value="EAR22698.1"/>
    <property type="molecule type" value="Genomic_DNA"/>
</dbReference>
<dbReference type="OrthoDB" id="9785826at2"/>
<dbReference type="PANTHER" id="PTHR43544:SF12">
    <property type="entry name" value="NAD(P)-BINDING ROSSMANN-FOLD SUPERFAMILY PROTEIN"/>
    <property type="match status" value="1"/>
</dbReference>
<dbReference type="Proteomes" id="UP000003374">
    <property type="component" value="Unassembled WGS sequence"/>
</dbReference>
<proteinExistence type="predicted"/>
<dbReference type="Gene3D" id="3.40.50.720">
    <property type="entry name" value="NAD(P)-binding Rossmann-like Domain"/>
    <property type="match status" value="1"/>
</dbReference>
<dbReference type="InterPro" id="IPR036291">
    <property type="entry name" value="NAD(P)-bd_dom_sf"/>
</dbReference>
<dbReference type="AlphaFoldDB" id="A4BN99"/>
<gene>
    <name evidence="1" type="ORF">NB231_09608</name>
</gene>
<organism evidence="1 2">
    <name type="scientific">Nitrococcus mobilis Nb-231</name>
    <dbReference type="NCBI Taxonomy" id="314278"/>
    <lineage>
        <taxon>Bacteria</taxon>
        <taxon>Pseudomonadati</taxon>
        <taxon>Pseudomonadota</taxon>
        <taxon>Gammaproteobacteria</taxon>
        <taxon>Chromatiales</taxon>
        <taxon>Ectothiorhodospiraceae</taxon>
        <taxon>Nitrococcus</taxon>
    </lineage>
</organism>
<accession>A4BN99</accession>
<dbReference type="HOGENOM" id="CLU_010194_9_7_6"/>
<dbReference type="eggNOG" id="COG1028">
    <property type="taxonomic scope" value="Bacteria"/>
</dbReference>
<dbReference type="RefSeq" id="WP_005001931.1">
    <property type="nucleotide sequence ID" value="NZ_CH672427.1"/>
</dbReference>
<comment type="caution">
    <text evidence="1">The sequence shown here is derived from an EMBL/GenBank/DDBJ whole genome shotgun (WGS) entry which is preliminary data.</text>
</comment>
<dbReference type="GO" id="GO:0016491">
    <property type="term" value="F:oxidoreductase activity"/>
    <property type="evidence" value="ECO:0007669"/>
    <property type="project" value="TreeGrafter"/>
</dbReference>
<dbReference type="GO" id="GO:0005737">
    <property type="term" value="C:cytoplasm"/>
    <property type="evidence" value="ECO:0007669"/>
    <property type="project" value="TreeGrafter"/>
</dbReference>
<dbReference type="SUPFAM" id="SSF51735">
    <property type="entry name" value="NAD(P)-binding Rossmann-fold domains"/>
    <property type="match status" value="1"/>
</dbReference>
<dbReference type="STRING" id="314278.NB231_09608"/>
<name>A4BN99_9GAMM</name>
<evidence type="ECO:0000313" key="2">
    <source>
        <dbReference type="Proteomes" id="UP000003374"/>
    </source>
</evidence>
<evidence type="ECO:0000313" key="1">
    <source>
        <dbReference type="EMBL" id="EAR22698.1"/>
    </source>
</evidence>
<dbReference type="PANTHER" id="PTHR43544">
    <property type="entry name" value="SHORT-CHAIN DEHYDROGENASE/REDUCTASE"/>
    <property type="match status" value="1"/>
</dbReference>
<sequence>MRALVVGGSGGIGSALALKLCQRDCLEQVVATWHTRRPLIRHDKLLWRELDVLQERCIADLLQDAGELDYLINCVGFLQGAGVSPEKAVAKFNAELFLFSMQLNALPTLLLAKHAAVALAASERPVFASVSARVGSITENRSGGWHSYRCSKAALNMALKTISIEWRRVLPRCVVAALHPGTTDTPLSKLFQANVPAAHMLNTLDKLTPQESGCFWSWNGSKLPW</sequence>
<dbReference type="InterPro" id="IPR051468">
    <property type="entry name" value="Fungal_SecMetab_SDRs"/>
</dbReference>
<dbReference type="PRINTS" id="PR00081">
    <property type="entry name" value="GDHRDH"/>
</dbReference>
<dbReference type="InterPro" id="IPR002347">
    <property type="entry name" value="SDR_fam"/>
</dbReference>
<protein>
    <submittedName>
        <fullName evidence="1">C factor cell-cell signaling protein</fullName>
    </submittedName>
</protein>